<reference evidence="1 4" key="1">
    <citation type="submission" date="2022-01" db="EMBL/GenBank/DDBJ databases">
        <title>VMRC isolate genome collection.</title>
        <authorList>
            <person name="France M."/>
            <person name="Rutt L."/>
            <person name="Humphrys M."/>
            <person name="Ravel J."/>
        </authorList>
    </citation>
    <scope>NUCLEOTIDE SEQUENCE</scope>
    <source>
        <strain evidence="2 4">C0030B4</strain>
        <strain evidence="1">C0048A1</strain>
    </source>
</reference>
<sequence length="93" mass="11056">MQYAKNDLGYLVRQHNELVNKIQKIHPEIEQLSKRIGLKPDDDFWKMYLNQQWLPTSTAIQSRLFRLQKEFFDLGERAGLIEIKINQLKKNAA</sequence>
<evidence type="ECO:0000313" key="2">
    <source>
        <dbReference type="EMBL" id="MCZ3781631.1"/>
    </source>
</evidence>
<evidence type="ECO:0000313" key="4">
    <source>
        <dbReference type="Proteomes" id="UP001527392"/>
    </source>
</evidence>
<dbReference type="Proteomes" id="UP001527392">
    <property type="component" value="Unassembled WGS sequence"/>
</dbReference>
<dbReference type="EMBL" id="JAKHPH010000001">
    <property type="protein sequence ID" value="MCZ3666784.1"/>
    <property type="molecule type" value="Genomic_DNA"/>
</dbReference>
<proteinExistence type="predicted"/>
<gene>
    <name evidence="2" type="ORF">L2504_05695</name>
    <name evidence="1" type="ORF">L2724_00605</name>
</gene>
<dbReference type="GeneID" id="75081412"/>
<evidence type="ECO:0000313" key="3">
    <source>
        <dbReference type="Proteomes" id="UP001212401"/>
    </source>
</evidence>
<dbReference type="Proteomes" id="UP001212401">
    <property type="component" value="Unassembled WGS sequence"/>
</dbReference>
<name>A0AAP3GU19_9LACO</name>
<keyword evidence="4" id="KW-1185">Reference proteome</keyword>
<dbReference type="EMBL" id="JAKHMS010000012">
    <property type="protein sequence ID" value="MCZ3781631.1"/>
    <property type="molecule type" value="Genomic_DNA"/>
</dbReference>
<comment type="caution">
    <text evidence="1">The sequence shown here is derived from an EMBL/GenBank/DDBJ whole genome shotgun (WGS) entry which is preliminary data.</text>
</comment>
<dbReference type="RefSeq" id="WP_003716273.1">
    <property type="nucleotide sequence ID" value="NZ_CAKMAX010000014.1"/>
</dbReference>
<accession>A0AAP3GU19</accession>
<organism evidence="1 3">
    <name type="scientific">Limosilactobacillus vaginalis</name>
    <dbReference type="NCBI Taxonomy" id="1633"/>
    <lineage>
        <taxon>Bacteria</taxon>
        <taxon>Bacillati</taxon>
        <taxon>Bacillota</taxon>
        <taxon>Bacilli</taxon>
        <taxon>Lactobacillales</taxon>
        <taxon>Lactobacillaceae</taxon>
        <taxon>Limosilactobacillus</taxon>
    </lineage>
</organism>
<protein>
    <submittedName>
        <fullName evidence="1">Uncharacterized protein</fullName>
    </submittedName>
</protein>
<dbReference type="AlphaFoldDB" id="A0AAP3GU19"/>
<evidence type="ECO:0000313" key="1">
    <source>
        <dbReference type="EMBL" id="MCZ3666784.1"/>
    </source>
</evidence>